<dbReference type="InterPro" id="IPR000519">
    <property type="entry name" value="P_trefoil_dom"/>
</dbReference>
<gene>
    <name evidence="4" type="ORF">DSTB1V02_LOCUS9402</name>
</gene>
<keyword evidence="5" id="KW-1185">Reference proteome</keyword>
<dbReference type="SUPFAM" id="SSF57492">
    <property type="entry name" value="Trefoil"/>
    <property type="match status" value="1"/>
</dbReference>
<dbReference type="EMBL" id="CAJPEV010002394">
    <property type="protein sequence ID" value="CAG0896750.1"/>
    <property type="molecule type" value="Genomic_DNA"/>
</dbReference>
<feature type="domain" description="P-type" evidence="3">
    <location>
        <begin position="182"/>
        <end position="226"/>
    </location>
</feature>
<feature type="disulfide bond" evidence="2">
    <location>
        <begin position="205"/>
        <end position="222"/>
    </location>
</feature>
<dbReference type="PANTHER" id="PTHR34261:SF1">
    <property type="entry name" value="TUBULIN POLYMERIZATION-PROMOTING PROTEIN"/>
    <property type="match status" value="1"/>
</dbReference>
<dbReference type="OrthoDB" id="6606584at2759"/>
<dbReference type="Gene3D" id="4.10.110.10">
    <property type="entry name" value="Spasmolytic Protein, domain 1"/>
    <property type="match status" value="1"/>
</dbReference>
<evidence type="ECO:0000259" key="3">
    <source>
        <dbReference type="PROSITE" id="PS51448"/>
    </source>
</evidence>
<protein>
    <recommendedName>
        <fullName evidence="3">P-type domain-containing protein</fullName>
    </recommendedName>
</protein>
<feature type="disulfide bond" evidence="2">
    <location>
        <begin position="195"/>
        <end position="210"/>
    </location>
</feature>
<dbReference type="AlphaFoldDB" id="A0A7R9A8U3"/>
<dbReference type="Pfam" id="PF00088">
    <property type="entry name" value="Trefoil"/>
    <property type="match status" value="1"/>
</dbReference>
<dbReference type="SMART" id="SM00018">
    <property type="entry name" value="PD"/>
    <property type="match status" value="1"/>
</dbReference>
<keyword evidence="1 2" id="KW-1015">Disulfide bond</keyword>
<dbReference type="PROSITE" id="PS51448">
    <property type="entry name" value="P_TREFOIL_2"/>
    <property type="match status" value="1"/>
</dbReference>
<proteinExistence type="predicted"/>
<dbReference type="EMBL" id="LR901911">
    <property type="protein sequence ID" value="CAD7249613.1"/>
    <property type="molecule type" value="Genomic_DNA"/>
</dbReference>
<dbReference type="InterPro" id="IPR044913">
    <property type="entry name" value="P_trefoil_dom_sf"/>
</dbReference>
<accession>A0A7R9A8U3</accession>
<name>A0A7R9A8U3_9CRUS</name>
<organism evidence="4">
    <name type="scientific">Darwinula stevensoni</name>
    <dbReference type="NCBI Taxonomy" id="69355"/>
    <lineage>
        <taxon>Eukaryota</taxon>
        <taxon>Metazoa</taxon>
        <taxon>Ecdysozoa</taxon>
        <taxon>Arthropoda</taxon>
        <taxon>Crustacea</taxon>
        <taxon>Oligostraca</taxon>
        <taxon>Ostracoda</taxon>
        <taxon>Podocopa</taxon>
        <taxon>Podocopida</taxon>
        <taxon>Darwinulocopina</taxon>
        <taxon>Darwinuloidea</taxon>
        <taxon>Darwinulidae</taxon>
        <taxon>Darwinula</taxon>
    </lineage>
</organism>
<evidence type="ECO:0000256" key="2">
    <source>
        <dbReference type="PROSITE-ProRule" id="PRU00779"/>
    </source>
</evidence>
<evidence type="ECO:0000313" key="4">
    <source>
        <dbReference type="EMBL" id="CAD7249613.1"/>
    </source>
</evidence>
<evidence type="ECO:0000313" key="5">
    <source>
        <dbReference type="Proteomes" id="UP000677054"/>
    </source>
</evidence>
<comment type="caution">
    <text evidence="2">Lacks conserved residue(s) required for the propagation of feature annotation.</text>
</comment>
<dbReference type="InterPro" id="IPR053358">
    <property type="entry name" value="Diff-assoc_signaling"/>
</dbReference>
<dbReference type="Proteomes" id="UP000677054">
    <property type="component" value="Unassembled WGS sequence"/>
</dbReference>
<evidence type="ECO:0000256" key="1">
    <source>
        <dbReference type="ARBA" id="ARBA00023157"/>
    </source>
</evidence>
<reference evidence="4" key="1">
    <citation type="submission" date="2020-11" db="EMBL/GenBank/DDBJ databases">
        <authorList>
            <person name="Tran Van P."/>
        </authorList>
    </citation>
    <scope>NUCLEOTIDE SEQUENCE</scope>
</reference>
<dbReference type="CDD" id="cd00111">
    <property type="entry name" value="Trefoil"/>
    <property type="match status" value="1"/>
</dbReference>
<sequence length="414" mass="47221">MNYDVIKDYMGRACTRRCYKQKKGKEDYVCFVNADHDWGYCSPQPGKTSKNKVCKRNHQCEKHGEDHYWCKTEGGSWDYCSPLSERRSGSRWVDADGFYCKDNCDYRGSTYTWCHSDNNQGWGFCSKIQNVATNGKKCKDDSPCRKDGTHYYFCYTEGGGWDYCGDVEDGGPWLVEKRTIDPPCDFSNPSSRVDCGWSGILQAQCESLGCCHDATYKDHYNCFYKHVDCAKLIFHAADNWYTLETNGDSRTGVQAWRYSNFTLTDTNYDLKKGAVSECSEKDSVLNRDIYNQVVHRLTDQQGNMAGQIKIIEPNDDGNPIQAVHVRLLDHVGADGHVSRVEALRAVIRQSHVNLNNRADFPWNTKQYMLDKLNGEAQDEVFRLVDSELGGPPELYNMIPGHNSALYNSDTKIAH</sequence>
<dbReference type="PANTHER" id="PTHR34261">
    <property type="entry name" value="APC REGULATOR OF WNT-SIGNALING PATHWAY-RELATED"/>
    <property type="match status" value="1"/>
</dbReference>